<comment type="caution">
    <text evidence="2">The sequence shown here is derived from an EMBL/GenBank/DDBJ whole genome shotgun (WGS) entry which is preliminary data.</text>
</comment>
<feature type="signal peptide" evidence="1">
    <location>
        <begin position="1"/>
        <end position="18"/>
    </location>
</feature>
<protein>
    <recommendedName>
        <fullName evidence="4">DUF5333 domain-containing protein</fullName>
    </recommendedName>
</protein>
<evidence type="ECO:0000256" key="1">
    <source>
        <dbReference type="SAM" id="SignalP"/>
    </source>
</evidence>
<dbReference type="EMBL" id="QOHR01000016">
    <property type="protein sequence ID" value="REC55793.1"/>
    <property type="molecule type" value="Genomic_DNA"/>
</dbReference>
<reference evidence="2 3" key="1">
    <citation type="journal article" date="2017" name="Int. J. Syst. Evol. Microbiol.">
        <title>Rhodosalinus sediminis gen. nov., sp. nov., isolated from marine saltern.</title>
        <authorList>
            <person name="Guo L.Y."/>
            <person name="Ling S.K."/>
            <person name="Li C.M."/>
            <person name="Chen G.J."/>
            <person name="Du Z.J."/>
        </authorList>
    </citation>
    <scope>NUCLEOTIDE SEQUENCE [LARGE SCALE GENOMIC DNA]</scope>
    <source>
        <strain evidence="2 3">WDN1C137</strain>
    </source>
</reference>
<dbReference type="Pfam" id="PF17267">
    <property type="entry name" value="DUF5333"/>
    <property type="match status" value="1"/>
</dbReference>
<feature type="chain" id="PRO_5017772015" description="DUF5333 domain-containing protein" evidence="1">
    <location>
        <begin position="19"/>
        <end position="137"/>
    </location>
</feature>
<evidence type="ECO:0000313" key="2">
    <source>
        <dbReference type="EMBL" id="REC55793.1"/>
    </source>
</evidence>
<sequence>MRACLCAAALLAPPGVGAAVVASERPPLREVQEIDGALLAIAIADEVRRRCDAIAPRWVRAYARLSSLEARAAELGYSDAEIEDYVGSEDEKARMRRLGEAYIRQQGYDPSVTAELCAFGRDEIASGSAVGRLLREK</sequence>
<keyword evidence="3" id="KW-1185">Reference proteome</keyword>
<dbReference type="Proteomes" id="UP000257131">
    <property type="component" value="Unassembled WGS sequence"/>
</dbReference>
<organism evidence="2 3">
    <name type="scientific">Rhodosalinus sediminis</name>
    <dbReference type="NCBI Taxonomy" id="1940533"/>
    <lineage>
        <taxon>Bacteria</taxon>
        <taxon>Pseudomonadati</taxon>
        <taxon>Pseudomonadota</taxon>
        <taxon>Alphaproteobacteria</taxon>
        <taxon>Rhodobacterales</taxon>
        <taxon>Paracoccaceae</taxon>
        <taxon>Rhodosalinus</taxon>
    </lineage>
</organism>
<keyword evidence="1" id="KW-0732">Signal</keyword>
<name>A0A3D9BQK5_9RHOB</name>
<dbReference type="InterPro" id="IPR020349">
    <property type="entry name" value="Uncharacterised_14.7kDa"/>
</dbReference>
<evidence type="ECO:0000313" key="3">
    <source>
        <dbReference type="Proteomes" id="UP000257131"/>
    </source>
</evidence>
<dbReference type="AlphaFoldDB" id="A0A3D9BQK5"/>
<gene>
    <name evidence="2" type="ORF">DRV84_11110</name>
</gene>
<evidence type="ECO:0008006" key="4">
    <source>
        <dbReference type="Google" id="ProtNLM"/>
    </source>
</evidence>
<accession>A0A3D9BQK5</accession>
<proteinExistence type="predicted"/>